<comment type="caution">
    <text evidence="1">The sequence shown here is derived from an EMBL/GenBank/DDBJ whole genome shotgun (WGS) entry which is preliminary data.</text>
</comment>
<gene>
    <name evidence="1" type="ORF">CARN7_2726</name>
</gene>
<reference evidence="1" key="1">
    <citation type="submission" date="2009-10" db="EMBL/GenBank/DDBJ databases">
        <title>Diversity of trophic interactions inside an arsenic-rich microbial ecosystem.</title>
        <authorList>
            <person name="Bertin P.N."/>
            <person name="Heinrich-Salmeron A."/>
            <person name="Pelletier E."/>
            <person name="Goulhen-Chollet F."/>
            <person name="Arsene-Ploetze F."/>
            <person name="Gallien S."/>
            <person name="Calteau A."/>
            <person name="Vallenet D."/>
            <person name="Casiot C."/>
            <person name="Chane-Woon-Ming B."/>
            <person name="Giloteaux L."/>
            <person name="Barakat M."/>
            <person name="Bonnefoy V."/>
            <person name="Bruneel O."/>
            <person name="Chandler M."/>
            <person name="Cleiss J."/>
            <person name="Duran R."/>
            <person name="Elbaz-Poulichet F."/>
            <person name="Fonknechten N."/>
            <person name="Lauga B."/>
            <person name="Mornico D."/>
            <person name="Ortet P."/>
            <person name="Schaeffer C."/>
            <person name="Siguier P."/>
            <person name="Alexander Thil Smith A."/>
            <person name="Van Dorsselaer A."/>
            <person name="Weissenbach J."/>
            <person name="Medigue C."/>
            <person name="Le Paslier D."/>
        </authorList>
    </citation>
    <scope>NUCLEOTIDE SEQUENCE</scope>
</reference>
<dbReference type="AlphaFoldDB" id="E6QXA2"/>
<name>E6QXA2_9ZZZZ</name>
<sequence length="138" mass="15401">MARKRVLQFISRSFFNENHTAVVLLQCFYDLCLVRTPQVPAKIAFVGGHLGELGHCLFRVRAASPCQSPWLWGFYFGATQGYPGNHHHVRVCGFFRVVHAKAVELELPVCGHLPAGRSVVYLSGSSLSVFWCNIEPKG</sequence>
<evidence type="ECO:0000313" key="1">
    <source>
        <dbReference type="EMBL" id="CBI11876.1"/>
    </source>
</evidence>
<accession>E6QXA2</accession>
<dbReference type="EMBL" id="CABR01000175">
    <property type="protein sequence ID" value="CBI11876.1"/>
    <property type="molecule type" value="Genomic_DNA"/>
</dbReference>
<proteinExistence type="predicted"/>
<protein>
    <submittedName>
        <fullName evidence="1">Uncharacterized protein</fullName>
    </submittedName>
</protein>
<organism evidence="1">
    <name type="scientific">mine drainage metagenome</name>
    <dbReference type="NCBI Taxonomy" id="410659"/>
    <lineage>
        <taxon>unclassified sequences</taxon>
        <taxon>metagenomes</taxon>
        <taxon>ecological metagenomes</taxon>
    </lineage>
</organism>